<feature type="compositionally biased region" description="Polar residues" evidence="3">
    <location>
        <begin position="841"/>
        <end position="867"/>
    </location>
</feature>
<gene>
    <name evidence="4" type="primary">LOC102366062</name>
</gene>
<dbReference type="InterPro" id="IPR050792">
    <property type="entry name" value="ADP-ribosylglycohydrolase"/>
</dbReference>
<evidence type="ECO:0000313" key="5">
    <source>
        <dbReference type="Proteomes" id="UP000008672"/>
    </source>
</evidence>
<accession>H3BFH5</accession>
<dbReference type="InterPro" id="IPR005502">
    <property type="entry name" value="Ribosyl_crysJ1"/>
</dbReference>
<name>H3BFH5_LATCH</name>
<dbReference type="Pfam" id="PF03747">
    <property type="entry name" value="ADP_ribosyl_GH"/>
    <property type="match status" value="1"/>
</dbReference>
<protein>
    <recommendedName>
        <fullName evidence="6">ADP-ribosylhydrolase like 1</fullName>
    </recommendedName>
</protein>
<evidence type="ECO:0000256" key="1">
    <source>
        <dbReference type="ARBA" id="ARBA00010702"/>
    </source>
</evidence>
<dbReference type="SUPFAM" id="SSF101478">
    <property type="entry name" value="ADP-ribosylglycohydrolase"/>
    <property type="match status" value="1"/>
</dbReference>
<reference evidence="5" key="1">
    <citation type="submission" date="2011-08" db="EMBL/GenBank/DDBJ databases">
        <title>The draft genome of Latimeria chalumnae.</title>
        <authorList>
            <person name="Di Palma F."/>
            <person name="Alfoldi J."/>
            <person name="Johnson J."/>
            <person name="Berlin A."/>
            <person name="Gnerre S."/>
            <person name="Jaffe D."/>
            <person name="MacCallum I."/>
            <person name="Young S."/>
            <person name="Walker B.J."/>
            <person name="Lander E."/>
            <person name="Lindblad-Toh K."/>
        </authorList>
    </citation>
    <scope>NUCLEOTIDE SEQUENCE [LARGE SCALE GENOMIC DNA]</scope>
    <source>
        <strain evidence="5">Wild caught</strain>
    </source>
</reference>
<feature type="compositionally biased region" description="Basic and acidic residues" evidence="3">
    <location>
        <begin position="1134"/>
        <end position="1171"/>
    </location>
</feature>
<comment type="similarity">
    <text evidence="1">Belongs to the ADP-ribosylglycohydrolase family.</text>
</comment>
<dbReference type="Proteomes" id="UP000008672">
    <property type="component" value="Unassembled WGS sequence"/>
</dbReference>
<dbReference type="eggNOG" id="ENOG502QPMI">
    <property type="taxonomic scope" value="Eukaryota"/>
</dbReference>
<feature type="region of interest" description="Disordered" evidence="3">
    <location>
        <begin position="608"/>
        <end position="651"/>
    </location>
</feature>
<feature type="region of interest" description="Disordered" evidence="3">
    <location>
        <begin position="456"/>
        <end position="486"/>
    </location>
</feature>
<feature type="region of interest" description="Disordered" evidence="3">
    <location>
        <begin position="782"/>
        <end position="1007"/>
    </location>
</feature>
<evidence type="ECO:0000313" key="4">
    <source>
        <dbReference type="Ensembl" id="ENSLACP00000020646.1"/>
    </source>
</evidence>
<feature type="compositionally biased region" description="Basic and acidic residues" evidence="3">
    <location>
        <begin position="976"/>
        <end position="1001"/>
    </location>
</feature>
<feature type="compositionally biased region" description="Polar residues" evidence="3">
    <location>
        <begin position="926"/>
        <end position="952"/>
    </location>
</feature>
<feature type="binding site" evidence="2">
    <location>
        <position position="304"/>
    </location>
    <ligand>
        <name>Mg(2+)</name>
        <dbReference type="ChEBI" id="CHEBI:18420"/>
        <label>2</label>
    </ligand>
</feature>
<feature type="compositionally biased region" description="Basic and acidic residues" evidence="3">
    <location>
        <begin position="456"/>
        <end position="472"/>
    </location>
</feature>
<sequence length="1298" mass="146527">MERYQAALILGAVGNVLGYQNRQHSYWQSVQKLSGSETTQELEGAFQTLWGCQVPLETLMHMATAEALVSGWESLHTFYREAAKKYLMALDRYHNRQQDLGKIGEKFWGLFSDKCIGHSPSLIKMAKFGTAARSMCIGMCYSKPEQLNDLLQASIECGRMTNSYPTGFLGSLCVALFTSYAIQGKPVVQWGYRMLEVMPIAEEYCKKKIKQFSDYRENWFYFETKWQLYLQQRQIDKKGCNKPIFPANYNITEKNKLYRRWCSESSGRRKGSETTLMVYDALLATRNNWNKLCIWAMMHEGDSDSTGAIAGCLYGILYGFDNVATCLYQHLEIKELLEKMGKELYHVASGDRTQKLTSENLLLGETLTSLRLVVKRFAKMRTTDEINNLFNYMAQLEKSKEATVENGKMTELPIDANEKLHETDRKPRPTRFQLLQSRFTKLGLKNHLEKLEIKETGEKEGKKQKTIKDHNQKSNNKTTNIKNKENYCLPSVPPEPHKETGIQKLPQGSPYSKCVLAAEGSQVNSDMQDELHQKQPLTEFLDIASHHVVVASEKPTEKAISTTFKTDDSCLGTNHVTLSHLEGSMPQESLEDPVTESSSASYLNKTNQVPQIQLSKSSNSSTDCNTSLELSDQENRIVNSETGSSQKVNEEAKEDIPRLLKQSSPVHTTIQTVNSSLTSKIYLEPNSAKLNDEIPRYESAEEETKQIVKQDFTSLREMHPEKQLIDIAVERRNSPRNEETKEDLVPHVVKKSSPGYTTILNVNTSLTNKTYLEPNLSKLNDEMPQCESAEEQTKPIAKQDSASVREMCQEKQPVDIAAEKNSQRNEETKEDLPQVVKKSSPECTTIPNVNTTSTSKFYLEPNSNSSKLNDELPQYGSAEKQTNQDSASVREMCQEKQPVDIVAEKNSPRNEETKEDLPQVVKKSSPECTTIPNVNTTSTSKFYLEPNSNSSKLNDELPQYGSAEKQTNQDSASVRETYEEKQPVDVGVERESSPRNEEAKEGFPQVVKKSSECTAVQKVNASLTSKFYLDPNLSSKSSKLNDEIPQYKSAEKETKQDSANVREMYQEKQPVDIAVERKSSQKEDLLQIAKKSSPVHTTIQNVSPSLTSKTYLKPNSAKLNDKIPQCKSEVEVTKPIAKDDSASVREMHQEQPIDIAVEKDSPRNEEAKEDLPQLVKKSSESTTVLNVNPSPTSKIYLEPNSAKLDDEIPPRKSAEEETKPTAKQDSVHVREIHQEKQPVGIAIERKNSPWKYKVHSYADPSVVSQSPKTAQKIFLRGSDITMLSLPENIGDLCYKEGN</sequence>
<feature type="binding site" evidence="2">
    <location>
        <position position="302"/>
    </location>
    <ligand>
        <name>Mg(2+)</name>
        <dbReference type="ChEBI" id="CHEBI:18420"/>
        <label>2</label>
    </ligand>
</feature>
<keyword evidence="5" id="KW-1185">Reference proteome</keyword>
<feature type="region of interest" description="Disordered" evidence="3">
    <location>
        <begin position="1134"/>
        <end position="1239"/>
    </location>
</feature>
<dbReference type="HOGENOM" id="CLU_261683_0_0_1"/>
<dbReference type="InParanoid" id="H3BFH5"/>
<dbReference type="STRING" id="7897.ENSLACP00000020646"/>
<evidence type="ECO:0008006" key="6">
    <source>
        <dbReference type="Google" id="ProtNLM"/>
    </source>
</evidence>
<dbReference type="EMBL" id="AFYH01019147">
    <property type="status" value="NOT_ANNOTATED_CDS"/>
    <property type="molecule type" value="Genomic_DNA"/>
</dbReference>
<dbReference type="OMA" id="ASVREMC"/>
<reference evidence="4" key="2">
    <citation type="submission" date="2025-08" db="UniProtKB">
        <authorList>
            <consortium name="Ensembl"/>
        </authorList>
    </citation>
    <scope>IDENTIFICATION</scope>
</reference>
<dbReference type="Bgee" id="ENSLACG00000018141">
    <property type="expression patterns" value="Expressed in pharyngeal gill and 5 other cell types or tissues"/>
</dbReference>
<feature type="region of interest" description="Disordered" evidence="3">
    <location>
        <begin position="1034"/>
        <end position="1057"/>
    </location>
</feature>
<dbReference type="PANTHER" id="PTHR16222">
    <property type="entry name" value="ADP-RIBOSYLGLYCOHYDROLASE"/>
    <property type="match status" value="1"/>
</dbReference>
<reference evidence="4" key="3">
    <citation type="submission" date="2025-09" db="UniProtKB">
        <authorList>
            <consortium name="Ensembl"/>
        </authorList>
    </citation>
    <scope>IDENTIFICATION</scope>
</reference>
<feature type="compositionally biased region" description="Basic and acidic residues" evidence="3">
    <location>
        <begin position="1203"/>
        <end position="1236"/>
    </location>
</feature>
<dbReference type="InterPro" id="IPR036705">
    <property type="entry name" value="Ribosyl_crysJ1_sf"/>
</dbReference>
<dbReference type="Gene3D" id="1.10.4080.10">
    <property type="entry name" value="ADP-ribosylation/Crystallin J1"/>
    <property type="match status" value="1"/>
</dbReference>
<organism evidence="4 5">
    <name type="scientific">Latimeria chalumnae</name>
    <name type="common">Coelacanth</name>
    <dbReference type="NCBI Taxonomy" id="7897"/>
    <lineage>
        <taxon>Eukaryota</taxon>
        <taxon>Metazoa</taxon>
        <taxon>Chordata</taxon>
        <taxon>Craniata</taxon>
        <taxon>Vertebrata</taxon>
        <taxon>Euteleostomi</taxon>
        <taxon>Coelacanthiformes</taxon>
        <taxon>Coelacanthidae</taxon>
        <taxon>Latimeria</taxon>
    </lineage>
</organism>
<feature type="compositionally biased region" description="Polar residues" evidence="3">
    <location>
        <begin position="1180"/>
        <end position="1193"/>
    </location>
</feature>
<feature type="compositionally biased region" description="Polar residues" evidence="3">
    <location>
        <begin position="608"/>
        <end position="647"/>
    </location>
</feature>
<keyword evidence="2" id="KW-0479">Metal-binding</keyword>
<feature type="compositionally biased region" description="Basic and acidic residues" evidence="3">
    <location>
        <begin position="892"/>
        <end position="917"/>
    </location>
</feature>
<dbReference type="EMBL" id="AFYH01019146">
    <property type="status" value="NOT_ANNOTATED_CDS"/>
    <property type="molecule type" value="Genomic_DNA"/>
</dbReference>
<dbReference type="PANTHER" id="PTHR16222:SF23">
    <property type="entry name" value="INACTIVE ADP-RIBOSYLTRANSFERASE ARH2"/>
    <property type="match status" value="1"/>
</dbReference>
<feature type="binding site" evidence="2">
    <location>
        <position position="305"/>
    </location>
    <ligand>
        <name>Mg(2+)</name>
        <dbReference type="ChEBI" id="CHEBI:18420"/>
        <label>2</label>
    </ligand>
</feature>
<proteinExistence type="inferred from homology"/>
<evidence type="ECO:0000256" key="2">
    <source>
        <dbReference type="PIRSR" id="PIRSR605502-1"/>
    </source>
</evidence>
<evidence type="ECO:0000256" key="3">
    <source>
        <dbReference type="SAM" id="MobiDB-lite"/>
    </source>
</evidence>
<dbReference type="GO" id="GO:0046872">
    <property type="term" value="F:metal ion binding"/>
    <property type="evidence" value="ECO:0007669"/>
    <property type="project" value="UniProtKB-KW"/>
</dbReference>
<dbReference type="GeneTree" id="ENSGT00940000154927"/>
<comment type="cofactor">
    <cofactor evidence="2">
        <name>Mg(2+)</name>
        <dbReference type="ChEBI" id="CHEBI:18420"/>
    </cofactor>
    <text evidence="2">Binds 2 magnesium ions per subunit.</text>
</comment>
<keyword evidence="2" id="KW-0460">Magnesium</keyword>
<feature type="compositionally biased region" description="Polar residues" evidence="3">
    <location>
        <begin position="964"/>
        <end position="974"/>
    </location>
</feature>
<feature type="compositionally biased region" description="Basic and acidic residues" evidence="3">
    <location>
        <begin position="807"/>
        <end position="832"/>
    </location>
</feature>
<dbReference type="Ensembl" id="ENSLACT00000020786.1">
    <property type="protein sequence ID" value="ENSLACP00000020646.1"/>
    <property type="gene ID" value="ENSLACG00000018141.1"/>
</dbReference>